<dbReference type="EMBL" id="MT522004">
    <property type="protein sequence ID" value="QLF84664.1"/>
    <property type="molecule type" value="Genomic_DNA"/>
</dbReference>
<evidence type="ECO:0000256" key="1">
    <source>
        <dbReference type="SAM" id="MobiDB-lite"/>
    </source>
</evidence>
<accession>A0A7D5FTJ1</accession>
<dbReference type="GeneID" id="65127734"/>
<name>A0A7D5FTJ1_9CAUD</name>
<organism evidence="2 3">
    <name type="scientific">Mycobacterium phage Gail</name>
    <dbReference type="NCBI Taxonomy" id="2743994"/>
    <lineage>
        <taxon>Viruses</taxon>
        <taxon>Duplodnaviria</taxon>
        <taxon>Heunggongvirae</taxon>
        <taxon>Uroviricota</taxon>
        <taxon>Caudoviricetes</taxon>
        <taxon>Luchadorvirus</taxon>
        <taxon>Luchadorvirus gail</taxon>
        <taxon>Lucadorvirus gail</taxon>
    </lineage>
</organism>
<reference evidence="2 3" key="1">
    <citation type="submission" date="2020-05" db="EMBL/GenBank/DDBJ databases">
        <authorList>
            <person name="Vorhees N."/>
            <person name="Tucker A.R."/>
            <person name="Stephan M.R."/>
            <person name="Stalions G.A."/>
            <person name="Riebschleger D.L."/>
            <person name="Petouhoff A.M."/>
            <person name="Paluch K.V."/>
            <person name="Lockett T."/>
            <person name="Koorndyk N.D."/>
            <person name="Koehl A.J."/>
            <person name="Johnson H.K."/>
            <person name="Hood S.A."/>
            <person name="Currier J.K."/>
            <person name="Covert A."/>
            <person name="Bojanowski S.E."/>
            <person name="Bilisko A."/>
            <person name="Bartz C."/>
            <person name="Beck A.M."/>
            <person name="Sievers M.T."/>
            <person name="Stukey J."/>
            <person name="Garlena R.A."/>
            <person name="Russell D.A."/>
            <person name="Pope W.H."/>
            <person name="Jacobs-Sera D."/>
            <person name="Hatfull G.F."/>
        </authorList>
    </citation>
    <scope>NUCLEOTIDE SEQUENCE [LARGE SCALE GENOMIC DNA]</scope>
</reference>
<dbReference type="RefSeq" id="YP_010109454.1">
    <property type="nucleotide sequence ID" value="NC_055858.1"/>
</dbReference>
<evidence type="ECO:0000313" key="3">
    <source>
        <dbReference type="Proteomes" id="UP000510603"/>
    </source>
</evidence>
<evidence type="ECO:0000313" key="2">
    <source>
        <dbReference type="EMBL" id="QLF84664.1"/>
    </source>
</evidence>
<keyword evidence="3" id="KW-1185">Reference proteome</keyword>
<dbReference type="Proteomes" id="UP000510603">
    <property type="component" value="Segment"/>
</dbReference>
<dbReference type="KEGG" id="vg:65127734"/>
<protein>
    <submittedName>
        <fullName evidence="2">Uncharacterized protein</fullName>
    </submittedName>
</protein>
<sequence length="117" mass="12701">MSKKAAISNNRRNVFAGPTRKSNASDFIAPEAPISTHQREMDKGLKGWTDFETKVPDMGLVDGGKERAAAEEFDAMTVGTVARKVPAARKVRVVSATGPSNHYRAMQLRAAKLSVRS</sequence>
<proteinExistence type="predicted"/>
<gene>
    <name evidence="2" type="primary">102</name>
    <name evidence="2" type="ORF">SEA_GAIL_102</name>
</gene>
<feature type="region of interest" description="Disordered" evidence="1">
    <location>
        <begin position="1"/>
        <end position="41"/>
    </location>
</feature>